<name>A0A8H5C4J3_9AGAR</name>
<dbReference type="Gene3D" id="1.20.58.480">
    <property type="match status" value="1"/>
</dbReference>
<dbReference type="GO" id="GO:0034354">
    <property type="term" value="P:'de novo' NAD+ biosynthetic process from L-tryptophan"/>
    <property type="evidence" value="ECO:0007669"/>
    <property type="project" value="TreeGrafter"/>
</dbReference>
<dbReference type="EMBL" id="JAACJM010000250">
    <property type="protein sequence ID" value="KAF5334863.1"/>
    <property type="molecule type" value="Genomic_DNA"/>
</dbReference>
<dbReference type="InterPro" id="IPR037217">
    <property type="entry name" value="Trp/Indoleamine_2_3_dOase-like"/>
</dbReference>
<dbReference type="AlphaFoldDB" id="A0A8H5C4J3"/>
<dbReference type="SUPFAM" id="SSF140959">
    <property type="entry name" value="Indolic compounds 2,3-dioxygenase-like"/>
    <property type="match status" value="2"/>
</dbReference>
<proteinExistence type="inferred from homology"/>
<gene>
    <name evidence="6" type="ORF">D9758_014276</name>
</gene>
<dbReference type="PANTHER" id="PTHR28657:SF5">
    <property type="entry name" value="INDOLEAMINE 2,3-DIOXYGENASE"/>
    <property type="match status" value="1"/>
</dbReference>
<dbReference type="OrthoDB" id="540174at2759"/>
<dbReference type="InterPro" id="IPR000898">
    <property type="entry name" value="Indolamine_dOase"/>
</dbReference>
<evidence type="ECO:0000256" key="5">
    <source>
        <dbReference type="SAM" id="MobiDB-lite"/>
    </source>
</evidence>
<dbReference type="Proteomes" id="UP000559256">
    <property type="component" value="Unassembled WGS sequence"/>
</dbReference>
<evidence type="ECO:0008006" key="8">
    <source>
        <dbReference type="Google" id="ProtNLM"/>
    </source>
</evidence>
<evidence type="ECO:0000256" key="1">
    <source>
        <dbReference type="ARBA" id="ARBA00007119"/>
    </source>
</evidence>
<comment type="similarity">
    <text evidence="1">Belongs to the indoleamine 2,3-dioxygenase family.</text>
</comment>
<evidence type="ECO:0000256" key="3">
    <source>
        <dbReference type="ARBA" id="ARBA00023004"/>
    </source>
</evidence>
<keyword evidence="2 4" id="KW-0479">Metal-binding</keyword>
<dbReference type="Pfam" id="PF01231">
    <property type="entry name" value="IDO"/>
    <property type="match status" value="2"/>
</dbReference>
<organism evidence="6 7">
    <name type="scientific">Tetrapyrgos nigripes</name>
    <dbReference type="NCBI Taxonomy" id="182062"/>
    <lineage>
        <taxon>Eukaryota</taxon>
        <taxon>Fungi</taxon>
        <taxon>Dikarya</taxon>
        <taxon>Basidiomycota</taxon>
        <taxon>Agaricomycotina</taxon>
        <taxon>Agaricomycetes</taxon>
        <taxon>Agaricomycetidae</taxon>
        <taxon>Agaricales</taxon>
        <taxon>Marasmiineae</taxon>
        <taxon>Marasmiaceae</taxon>
        <taxon>Tetrapyrgos</taxon>
    </lineage>
</organism>
<evidence type="ECO:0000256" key="4">
    <source>
        <dbReference type="PIRSR" id="PIRSR600898-1"/>
    </source>
</evidence>
<evidence type="ECO:0000256" key="2">
    <source>
        <dbReference type="ARBA" id="ARBA00022723"/>
    </source>
</evidence>
<dbReference type="PANTHER" id="PTHR28657">
    <property type="entry name" value="INDOLEAMINE 2,3-DIOXYGENASE"/>
    <property type="match status" value="1"/>
</dbReference>
<dbReference type="GO" id="GO:0005737">
    <property type="term" value="C:cytoplasm"/>
    <property type="evidence" value="ECO:0007669"/>
    <property type="project" value="TreeGrafter"/>
</dbReference>
<evidence type="ECO:0000313" key="6">
    <source>
        <dbReference type="EMBL" id="KAF5334863.1"/>
    </source>
</evidence>
<dbReference type="GO" id="GO:0020037">
    <property type="term" value="F:heme binding"/>
    <property type="evidence" value="ECO:0007669"/>
    <property type="project" value="InterPro"/>
</dbReference>
<protein>
    <recommendedName>
        <fullName evidence="8">Indoleamine 2,3-dioxygenase</fullName>
    </recommendedName>
</protein>
<reference evidence="6 7" key="1">
    <citation type="journal article" date="2020" name="ISME J.">
        <title>Uncovering the hidden diversity of litter-decomposition mechanisms in mushroom-forming fungi.</title>
        <authorList>
            <person name="Floudas D."/>
            <person name="Bentzer J."/>
            <person name="Ahren D."/>
            <person name="Johansson T."/>
            <person name="Persson P."/>
            <person name="Tunlid A."/>
        </authorList>
    </citation>
    <scope>NUCLEOTIDE SEQUENCE [LARGE SCALE GENOMIC DNA]</scope>
    <source>
        <strain evidence="6 7">CBS 291.85</strain>
    </source>
</reference>
<feature type="compositionally biased region" description="Low complexity" evidence="5">
    <location>
        <begin position="221"/>
        <end position="234"/>
    </location>
</feature>
<evidence type="ECO:0000313" key="7">
    <source>
        <dbReference type="Proteomes" id="UP000559256"/>
    </source>
</evidence>
<dbReference type="GO" id="GO:0033754">
    <property type="term" value="F:indoleamine 2,3-dioxygenase activity"/>
    <property type="evidence" value="ECO:0007669"/>
    <property type="project" value="TreeGrafter"/>
</dbReference>
<feature type="region of interest" description="Disordered" evidence="5">
    <location>
        <begin position="221"/>
        <end position="248"/>
    </location>
</feature>
<keyword evidence="4" id="KW-0349">Heme</keyword>
<dbReference type="GO" id="GO:0046872">
    <property type="term" value="F:metal ion binding"/>
    <property type="evidence" value="ECO:0007669"/>
    <property type="project" value="UniProtKB-KW"/>
</dbReference>
<accession>A0A8H5C4J3</accession>
<feature type="compositionally biased region" description="Polar residues" evidence="5">
    <location>
        <begin position="235"/>
        <end position="248"/>
    </location>
</feature>
<dbReference type="GO" id="GO:0019441">
    <property type="term" value="P:L-tryptophan catabolic process to kynurenine"/>
    <property type="evidence" value="ECO:0007669"/>
    <property type="project" value="InterPro"/>
</dbReference>
<feature type="binding site" description="proximal binding residue" evidence="4">
    <location>
        <position position="426"/>
    </location>
    <ligand>
        <name>heme b</name>
        <dbReference type="ChEBI" id="CHEBI:60344"/>
    </ligand>
    <ligandPart>
        <name>Fe</name>
        <dbReference type="ChEBI" id="CHEBI:18248"/>
    </ligandPart>
</feature>
<sequence>MSPLIMSPSSGLSQRTAELNTKYDVDSRTGFMASQVPVRRLPQPWESWEVLLDSAVNGKFQPGDSLNLSLEDARRSQSWRASVRESAIIPTYELNNSDTLLRRAHLVLTFLLHFYVQSLPPDAPIVIPKPISTPLLHVSATLDMPPVVTLSDTVLYNWDFKSSSDSLSPIDLDNLCCQTLFSGLKDEEEFYLSSARIEIRGVEALELMHLIGDDIRSSMPLPSSTSSPLSSSPSINDDVSQFGTKTSPKNLIMSSTPLGRVRDHLSQLAVVVNDLKRLLLDVQNGCDPTAYYNVVRPWFRGEDSDEKKRKWVFEGLDELLGAGTLAKSPTELSGASAGQSSLIHTLDIFLGVDNRRPVPSKSNAESEPSFLERMKSYMPRKHRLFLDDLASWKPSLREFVLEMGDDSLSAAYNKAVIALKEFRDSHMIIVALYIIGPAHRAAEAARQKREGVVDVPAMDKASLKGTGGTDLAMFLKGVRNQTAGAVVETVHT</sequence>
<keyword evidence="7" id="KW-1185">Reference proteome</keyword>
<comment type="caution">
    <text evidence="6">The sequence shown here is derived from an EMBL/GenBank/DDBJ whole genome shotgun (WGS) entry which is preliminary data.</text>
</comment>
<keyword evidence="3 4" id="KW-0408">Iron</keyword>